<dbReference type="InterPro" id="IPR003439">
    <property type="entry name" value="ABC_transporter-like_ATP-bd"/>
</dbReference>
<dbReference type="InterPro" id="IPR027417">
    <property type="entry name" value="P-loop_NTPase"/>
</dbReference>
<keyword evidence="1" id="KW-0813">Transport</keyword>
<keyword evidence="6" id="KW-1185">Reference proteome</keyword>
<evidence type="ECO:0000259" key="4">
    <source>
        <dbReference type="PROSITE" id="PS50893"/>
    </source>
</evidence>
<dbReference type="SMART" id="SM00382">
    <property type="entry name" value="AAA"/>
    <property type="match status" value="1"/>
</dbReference>
<evidence type="ECO:0000256" key="3">
    <source>
        <dbReference type="ARBA" id="ARBA00022840"/>
    </source>
</evidence>
<evidence type="ECO:0000256" key="1">
    <source>
        <dbReference type="ARBA" id="ARBA00022448"/>
    </source>
</evidence>
<dbReference type="PROSITE" id="PS00211">
    <property type="entry name" value="ABC_TRANSPORTER_1"/>
    <property type="match status" value="1"/>
</dbReference>
<protein>
    <submittedName>
        <fullName evidence="5">ABC transporter related protein</fullName>
    </submittedName>
</protein>
<reference evidence="5 6" key="1">
    <citation type="journal article" date="2010" name="Stand. Genomic Sci.">
        <title>Complete genome sequence of Desulfarculus baarsii type strain (2st14).</title>
        <authorList>
            <person name="Sun H."/>
            <person name="Spring S."/>
            <person name="Lapidus A."/>
            <person name="Davenport K."/>
            <person name="Del Rio T.G."/>
            <person name="Tice H."/>
            <person name="Nolan M."/>
            <person name="Copeland A."/>
            <person name="Cheng J.F."/>
            <person name="Lucas S."/>
            <person name="Tapia R."/>
            <person name="Goodwin L."/>
            <person name="Pitluck S."/>
            <person name="Ivanova N."/>
            <person name="Pagani I."/>
            <person name="Mavromatis K."/>
            <person name="Ovchinnikova G."/>
            <person name="Pati A."/>
            <person name="Chen A."/>
            <person name="Palaniappan K."/>
            <person name="Hauser L."/>
            <person name="Chang Y.J."/>
            <person name="Jeffries C.D."/>
            <person name="Detter J.C."/>
            <person name="Han C."/>
            <person name="Rohde M."/>
            <person name="Brambilla E."/>
            <person name="Goker M."/>
            <person name="Woyke T."/>
            <person name="Bristow J."/>
            <person name="Eisen J.A."/>
            <person name="Markowitz V."/>
            <person name="Hugenholtz P."/>
            <person name="Kyrpides N.C."/>
            <person name="Klenk H.P."/>
            <person name="Land M."/>
        </authorList>
    </citation>
    <scope>NUCLEOTIDE SEQUENCE [LARGE SCALE GENOMIC DNA]</scope>
    <source>
        <strain evidence="6">ATCC 33931 / DSM 2075 / LMG 7858 / VKM B-1802 / 2st14</strain>
    </source>
</reference>
<name>E1QG68_DESB2</name>
<gene>
    <name evidence="5" type="ordered locus">Deba_0203</name>
</gene>
<dbReference type="STRING" id="644282.Deba_0203"/>
<dbReference type="Proteomes" id="UP000009047">
    <property type="component" value="Chromosome"/>
</dbReference>
<evidence type="ECO:0000256" key="2">
    <source>
        <dbReference type="ARBA" id="ARBA00022741"/>
    </source>
</evidence>
<dbReference type="CDD" id="cd03261">
    <property type="entry name" value="ABC_Org_Solvent_Resistant"/>
    <property type="match status" value="1"/>
</dbReference>
<dbReference type="EMBL" id="CP002085">
    <property type="protein sequence ID" value="ADK83580.1"/>
    <property type="molecule type" value="Genomic_DNA"/>
</dbReference>
<dbReference type="AlphaFoldDB" id="E1QG68"/>
<dbReference type="PANTHER" id="PTHR43023">
    <property type="entry name" value="PROTEIN TRIGALACTOSYLDIACYLGLYCEROL 3, CHLOROPLASTIC"/>
    <property type="match status" value="1"/>
</dbReference>
<keyword evidence="2" id="KW-0547">Nucleotide-binding</keyword>
<accession>E1QG68</accession>
<dbReference type="GO" id="GO:0016887">
    <property type="term" value="F:ATP hydrolysis activity"/>
    <property type="evidence" value="ECO:0007669"/>
    <property type="project" value="InterPro"/>
</dbReference>
<dbReference type="RefSeq" id="WP_013257036.1">
    <property type="nucleotide sequence ID" value="NC_014365.1"/>
</dbReference>
<organism evidence="5 6">
    <name type="scientific">Desulfarculus baarsii (strain ATCC 33931 / DSM 2075 / LMG 7858 / VKM B-1802 / 2st14)</name>
    <dbReference type="NCBI Taxonomy" id="644282"/>
    <lineage>
        <taxon>Bacteria</taxon>
        <taxon>Pseudomonadati</taxon>
        <taxon>Thermodesulfobacteriota</taxon>
        <taxon>Desulfarculia</taxon>
        <taxon>Desulfarculales</taxon>
        <taxon>Desulfarculaceae</taxon>
        <taxon>Desulfarculus</taxon>
    </lineage>
</organism>
<dbReference type="InterPro" id="IPR017871">
    <property type="entry name" value="ABC_transporter-like_CS"/>
</dbReference>
<dbReference type="PANTHER" id="PTHR43023:SF6">
    <property type="entry name" value="INTERMEMBRANE PHOSPHOLIPID TRANSPORT SYSTEM ATP-BINDING PROTEIN MLAF"/>
    <property type="match status" value="1"/>
</dbReference>
<proteinExistence type="predicted"/>
<dbReference type="PROSITE" id="PS50893">
    <property type="entry name" value="ABC_TRANSPORTER_2"/>
    <property type="match status" value="1"/>
</dbReference>
<dbReference type="SUPFAM" id="SSF52540">
    <property type="entry name" value="P-loop containing nucleoside triphosphate hydrolases"/>
    <property type="match status" value="1"/>
</dbReference>
<evidence type="ECO:0000313" key="6">
    <source>
        <dbReference type="Proteomes" id="UP000009047"/>
    </source>
</evidence>
<dbReference type="InterPro" id="IPR003593">
    <property type="entry name" value="AAA+_ATPase"/>
</dbReference>
<feature type="domain" description="ABC transporter" evidence="4">
    <location>
        <begin position="8"/>
        <end position="244"/>
    </location>
</feature>
<evidence type="ECO:0000313" key="5">
    <source>
        <dbReference type="EMBL" id="ADK83580.1"/>
    </source>
</evidence>
<dbReference type="HOGENOM" id="CLU_000604_1_22_7"/>
<dbReference type="eggNOG" id="COG1127">
    <property type="taxonomic scope" value="Bacteria"/>
</dbReference>
<keyword evidence="3" id="KW-0067">ATP-binding</keyword>
<dbReference type="Gene3D" id="3.40.50.300">
    <property type="entry name" value="P-loop containing nucleotide triphosphate hydrolases"/>
    <property type="match status" value="1"/>
</dbReference>
<dbReference type="KEGG" id="dbr:Deba_0203"/>
<dbReference type="GO" id="GO:0005524">
    <property type="term" value="F:ATP binding"/>
    <property type="evidence" value="ECO:0007669"/>
    <property type="project" value="UniProtKB-KW"/>
</dbReference>
<sequence length="254" mass="27496">MAAAENIIELRDLVKNFGRQRVLDGLNLTIPRGRITVIIGRSGGGKSVLLKHMIGLIKPDAGQVLVGGQDIGHLDDRQLNQIRRRFGMLFQDAALFDSMSVFDNVAFPLREHTSHSAAEIARIVADKLRMVGLPGVEAKMPSQLSGGMRKRVGLARAIALEPEIVLYDEPTTGLDPLMTEAINRLIADTQERLGITSVVISHDIAGALKIAHQIAMLYQGRIIASGSPEQIGDSDDPVVRQFISGSVEGPIEVL</sequence>
<dbReference type="Pfam" id="PF00005">
    <property type="entry name" value="ABC_tran"/>
    <property type="match status" value="1"/>
</dbReference>